<protein>
    <submittedName>
        <fullName evidence="3">Glycosyltransferase involved in cell wall biosynthesis</fullName>
    </submittedName>
</protein>
<dbReference type="EMBL" id="JAFBBK010000001">
    <property type="protein sequence ID" value="MBM7413343.1"/>
    <property type="molecule type" value="Genomic_DNA"/>
</dbReference>
<accession>A0ABS2KNF8</accession>
<dbReference type="Proteomes" id="UP000703038">
    <property type="component" value="Unassembled WGS sequence"/>
</dbReference>
<organism evidence="3 4">
    <name type="scientific">Rhodococcoides corynebacterioides</name>
    <dbReference type="NCBI Taxonomy" id="53972"/>
    <lineage>
        <taxon>Bacteria</taxon>
        <taxon>Bacillati</taxon>
        <taxon>Actinomycetota</taxon>
        <taxon>Actinomycetes</taxon>
        <taxon>Mycobacteriales</taxon>
        <taxon>Nocardiaceae</taxon>
        <taxon>Rhodococcoides</taxon>
    </lineage>
</organism>
<dbReference type="InterPro" id="IPR029044">
    <property type="entry name" value="Nucleotide-diphossugar_trans"/>
</dbReference>
<dbReference type="InterPro" id="IPR001173">
    <property type="entry name" value="Glyco_trans_2-like"/>
</dbReference>
<dbReference type="CDD" id="cd04179">
    <property type="entry name" value="DPM_DPG-synthase_like"/>
    <property type="match status" value="1"/>
</dbReference>
<dbReference type="PANTHER" id="PTHR48090">
    <property type="entry name" value="UNDECAPRENYL-PHOSPHATE 4-DEOXY-4-FORMAMIDO-L-ARABINOSE TRANSFERASE-RELATED"/>
    <property type="match status" value="1"/>
</dbReference>
<comment type="similarity">
    <text evidence="1">Belongs to the glycosyltransferase 2 family.</text>
</comment>
<dbReference type="Gene3D" id="3.90.550.10">
    <property type="entry name" value="Spore Coat Polysaccharide Biosynthesis Protein SpsA, Chain A"/>
    <property type="match status" value="1"/>
</dbReference>
<reference evidence="3 4" key="1">
    <citation type="submission" date="2021-01" db="EMBL/GenBank/DDBJ databases">
        <title>Genomics of switchgrass bacterial isolates.</title>
        <authorList>
            <person name="Shade A."/>
        </authorList>
    </citation>
    <scope>NUCLEOTIDE SEQUENCE [LARGE SCALE GENOMIC DNA]</scope>
    <source>
        <strain evidence="3 4">PvP111</strain>
    </source>
</reference>
<proteinExistence type="inferred from homology"/>
<sequence length="218" mass="23281">MIDPSDVTVVLPCRNEAQSLPDVLDAVPDGYHRLVVDNGSTDGTADVARAHGAEVVIEAVPGYGSAVHAGIAAATTTVVAVMDGDGSMDPRELPGLVAALDSAQLVVGRRRPVHRSGSPWHARLGNRAIAWRLRRRLKIDVHDIGALRVARREDLLSLDVPDRRSGYPLQLLVLAARAGWTVVEHDITYRARTGGVSKVSGSVRGTVVAVWDFAKVIP</sequence>
<keyword evidence="4" id="KW-1185">Reference proteome</keyword>
<comment type="caution">
    <text evidence="3">The sequence shown here is derived from an EMBL/GenBank/DDBJ whole genome shotgun (WGS) entry which is preliminary data.</text>
</comment>
<gene>
    <name evidence="3" type="ORF">JOE42_000076</name>
</gene>
<dbReference type="PANTHER" id="PTHR48090:SF7">
    <property type="entry name" value="RFBJ PROTEIN"/>
    <property type="match status" value="1"/>
</dbReference>
<dbReference type="RefSeq" id="WP_204865953.1">
    <property type="nucleotide sequence ID" value="NZ_JAFBBK010000001.1"/>
</dbReference>
<feature type="domain" description="Glycosyltransferase 2-like" evidence="2">
    <location>
        <begin position="8"/>
        <end position="142"/>
    </location>
</feature>
<evidence type="ECO:0000259" key="2">
    <source>
        <dbReference type="Pfam" id="PF00535"/>
    </source>
</evidence>
<dbReference type="SUPFAM" id="SSF53448">
    <property type="entry name" value="Nucleotide-diphospho-sugar transferases"/>
    <property type="match status" value="1"/>
</dbReference>
<evidence type="ECO:0000313" key="4">
    <source>
        <dbReference type="Proteomes" id="UP000703038"/>
    </source>
</evidence>
<dbReference type="Pfam" id="PF00535">
    <property type="entry name" value="Glycos_transf_2"/>
    <property type="match status" value="1"/>
</dbReference>
<name>A0ABS2KNF8_9NOCA</name>
<evidence type="ECO:0000256" key="1">
    <source>
        <dbReference type="ARBA" id="ARBA00006739"/>
    </source>
</evidence>
<evidence type="ECO:0000313" key="3">
    <source>
        <dbReference type="EMBL" id="MBM7413343.1"/>
    </source>
</evidence>
<dbReference type="InterPro" id="IPR050256">
    <property type="entry name" value="Glycosyltransferase_2"/>
</dbReference>